<comment type="similarity">
    <text evidence="1 7">Belongs to the Lgt family.</text>
</comment>
<keyword evidence="9" id="KW-1185">Reference proteome</keyword>
<gene>
    <name evidence="7" type="primary">lgt</name>
    <name evidence="8" type="ORF">H1S01_17210</name>
</gene>
<dbReference type="NCBIfam" id="TIGR00544">
    <property type="entry name" value="lgt"/>
    <property type="match status" value="1"/>
</dbReference>
<sequence>MPDPIAFQIGPITVHWYGILISSALLIGTLLAQRETVRHGIDPDFLYNLVLWAVPLALIGARVYYVVFNWQYYQNDPSEVIAIWHGGIAIYGALLTAFTVGWFYTRKHGVSFWQMADIAAPSLILGQAIGRWGNFFNQEAYGYPTNLPWAMMIAGEMRHPTFLYESLWDFSGFLFLLWLRRRPTVRRGEVFLAYLVYYSTGRFFIEGLRMDSEMLGPFRLAQVIAVGLILFSIGAYYYRRKKGYADEPASPAEPVQAELKNNRYDDSYP</sequence>
<protein>
    <recommendedName>
        <fullName evidence="7">Phosphatidylglycerol--prolipoprotein diacylglyceryl transferase</fullName>
        <ecNumber evidence="7">2.5.1.145</ecNumber>
    </recommendedName>
</protein>
<dbReference type="Proteomes" id="UP000617402">
    <property type="component" value="Unassembled WGS sequence"/>
</dbReference>
<dbReference type="HAMAP" id="MF_01147">
    <property type="entry name" value="Lgt"/>
    <property type="match status" value="1"/>
</dbReference>
<comment type="caution">
    <text evidence="8">The sequence shown here is derived from an EMBL/GenBank/DDBJ whole genome shotgun (WGS) entry which is preliminary data.</text>
</comment>
<evidence type="ECO:0000256" key="5">
    <source>
        <dbReference type="ARBA" id="ARBA00022989"/>
    </source>
</evidence>
<evidence type="ECO:0000256" key="6">
    <source>
        <dbReference type="ARBA" id="ARBA00023136"/>
    </source>
</evidence>
<feature type="transmembrane region" description="Helical" evidence="7">
    <location>
        <begin position="191"/>
        <end position="208"/>
    </location>
</feature>
<keyword evidence="5 7" id="KW-1133">Transmembrane helix</keyword>
<reference evidence="8 9" key="1">
    <citation type="submission" date="2020-07" db="EMBL/GenBank/DDBJ databases">
        <title>Draft whole-genome sequence of Heliobacterium chlorum DSM 3682, type strain.</title>
        <authorList>
            <person name="Kyndt J.A."/>
            <person name="Meyer T.E."/>
            <person name="Imhoff J.F."/>
        </authorList>
    </citation>
    <scope>NUCLEOTIDE SEQUENCE [LARGE SCALE GENOMIC DNA]</scope>
    <source>
        <strain evidence="8 9">DSM 3682</strain>
    </source>
</reference>
<feature type="transmembrane region" description="Helical" evidence="7">
    <location>
        <begin position="220"/>
        <end position="238"/>
    </location>
</feature>
<dbReference type="EC" id="2.5.1.145" evidence="7"/>
<proteinExistence type="inferred from homology"/>
<evidence type="ECO:0000256" key="7">
    <source>
        <dbReference type="HAMAP-Rule" id="MF_01147"/>
    </source>
</evidence>
<keyword evidence="4 7" id="KW-0812">Transmembrane</keyword>
<keyword evidence="6 7" id="KW-0472">Membrane</keyword>
<evidence type="ECO:0000256" key="4">
    <source>
        <dbReference type="ARBA" id="ARBA00022692"/>
    </source>
</evidence>
<evidence type="ECO:0000256" key="2">
    <source>
        <dbReference type="ARBA" id="ARBA00022475"/>
    </source>
</evidence>
<accession>A0ABR7T8S9</accession>
<evidence type="ECO:0000256" key="3">
    <source>
        <dbReference type="ARBA" id="ARBA00022679"/>
    </source>
</evidence>
<comment type="function">
    <text evidence="7">Catalyzes the transfer of the diacylglyceryl group from phosphatidylglycerol to the sulfhydryl group of the N-terminal cysteine of a prolipoprotein, the first step in the formation of mature lipoproteins.</text>
</comment>
<comment type="catalytic activity">
    <reaction evidence="7">
        <text>L-cysteinyl-[prolipoprotein] + a 1,2-diacyl-sn-glycero-3-phospho-(1'-sn-glycerol) = an S-1,2-diacyl-sn-glyceryl-L-cysteinyl-[prolipoprotein] + sn-glycerol 1-phosphate + H(+)</text>
        <dbReference type="Rhea" id="RHEA:56712"/>
        <dbReference type="Rhea" id="RHEA-COMP:14679"/>
        <dbReference type="Rhea" id="RHEA-COMP:14680"/>
        <dbReference type="ChEBI" id="CHEBI:15378"/>
        <dbReference type="ChEBI" id="CHEBI:29950"/>
        <dbReference type="ChEBI" id="CHEBI:57685"/>
        <dbReference type="ChEBI" id="CHEBI:64716"/>
        <dbReference type="ChEBI" id="CHEBI:140658"/>
        <dbReference type="EC" id="2.5.1.145"/>
    </reaction>
</comment>
<feature type="transmembrane region" description="Helical" evidence="7">
    <location>
        <begin position="80"/>
        <end position="104"/>
    </location>
</feature>
<evidence type="ECO:0000313" key="9">
    <source>
        <dbReference type="Proteomes" id="UP000617402"/>
    </source>
</evidence>
<feature type="transmembrane region" description="Helical" evidence="7">
    <location>
        <begin position="45"/>
        <end position="68"/>
    </location>
</feature>
<name>A0ABR7T8S9_HELCL</name>
<dbReference type="Pfam" id="PF01790">
    <property type="entry name" value="LGT"/>
    <property type="match status" value="1"/>
</dbReference>
<comment type="subcellular location">
    <subcellularLocation>
        <location evidence="7">Cell membrane</location>
        <topology evidence="7">Multi-pass membrane protein</topology>
    </subcellularLocation>
</comment>
<dbReference type="PANTHER" id="PTHR30589:SF0">
    <property type="entry name" value="PHOSPHATIDYLGLYCEROL--PROLIPOPROTEIN DIACYLGLYCERYL TRANSFERASE"/>
    <property type="match status" value="1"/>
</dbReference>
<evidence type="ECO:0000313" key="8">
    <source>
        <dbReference type="EMBL" id="MBC9786206.1"/>
    </source>
</evidence>
<dbReference type="PROSITE" id="PS01311">
    <property type="entry name" value="LGT"/>
    <property type="match status" value="1"/>
</dbReference>
<dbReference type="InterPro" id="IPR001640">
    <property type="entry name" value="Lgt"/>
</dbReference>
<keyword evidence="2 7" id="KW-1003">Cell membrane</keyword>
<dbReference type="PANTHER" id="PTHR30589">
    <property type="entry name" value="PROLIPOPROTEIN DIACYLGLYCERYL TRANSFERASE"/>
    <property type="match status" value="1"/>
</dbReference>
<dbReference type="EMBL" id="JACVHF010000028">
    <property type="protein sequence ID" value="MBC9786206.1"/>
    <property type="molecule type" value="Genomic_DNA"/>
</dbReference>
<keyword evidence="3 7" id="KW-0808">Transferase</keyword>
<comment type="pathway">
    <text evidence="7">Protein modification; lipoprotein biosynthesis (diacylglyceryl transfer).</text>
</comment>
<keyword evidence="8" id="KW-0328">Glycosyltransferase</keyword>
<feature type="transmembrane region" description="Helical" evidence="7">
    <location>
        <begin position="14"/>
        <end position="33"/>
    </location>
</feature>
<organism evidence="8 9">
    <name type="scientific">Heliobacterium chlorum</name>
    <dbReference type="NCBI Taxonomy" id="2698"/>
    <lineage>
        <taxon>Bacteria</taxon>
        <taxon>Bacillati</taxon>
        <taxon>Bacillota</taxon>
        <taxon>Clostridia</taxon>
        <taxon>Eubacteriales</taxon>
        <taxon>Heliobacteriaceae</taxon>
        <taxon>Heliobacterium</taxon>
    </lineage>
</organism>
<evidence type="ECO:0000256" key="1">
    <source>
        <dbReference type="ARBA" id="ARBA00007150"/>
    </source>
</evidence>
<dbReference type="GO" id="GO:0016757">
    <property type="term" value="F:glycosyltransferase activity"/>
    <property type="evidence" value="ECO:0007669"/>
    <property type="project" value="UniProtKB-KW"/>
</dbReference>
<feature type="binding site" evidence="7">
    <location>
        <position position="131"/>
    </location>
    <ligand>
        <name>a 1,2-diacyl-sn-glycero-3-phospho-(1'-sn-glycerol)</name>
        <dbReference type="ChEBI" id="CHEBI:64716"/>
    </ligand>
</feature>
<dbReference type="RefSeq" id="WP_188041631.1">
    <property type="nucleotide sequence ID" value="NZ_JACVHF010000028.1"/>
</dbReference>